<organism evidence="7 8">
    <name type="scientific">Lachnellula arida</name>
    <dbReference type="NCBI Taxonomy" id="1316785"/>
    <lineage>
        <taxon>Eukaryota</taxon>
        <taxon>Fungi</taxon>
        <taxon>Dikarya</taxon>
        <taxon>Ascomycota</taxon>
        <taxon>Pezizomycotina</taxon>
        <taxon>Leotiomycetes</taxon>
        <taxon>Helotiales</taxon>
        <taxon>Lachnaceae</taxon>
        <taxon>Lachnellula</taxon>
    </lineage>
</organism>
<feature type="transmembrane region" description="Helical" evidence="6">
    <location>
        <begin position="6"/>
        <end position="31"/>
    </location>
</feature>
<reference evidence="7 8" key="1">
    <citation type="submission" date="2018-05" db="EMBL/GenBank/DDBJ databases">
        <title>Whole genome sequencing for identification of molecular markers to develop diagnostic detection tools for the regulated plant pathogen Lachnellula willkommii.</title>
        <authorList>
            <person name="Giroux E."/>
            <person name="Bilodeau G."/>
        </authorList>
    </citation>
    <scope>NUCLEOTIDE SEQUENCE [LARGE SCALE GENOMIC DNA]</scope>
    <source>
        <strain evidence="7 8">CBS 203.66</strain>
    </source>
</reference>
<evidence type="ECO:0000256" key="2">
    <source>
        <dbReference type="ARBA" id="ARBA00022692"/>
    </source>
</evidence>
<keyword evidence="2 6" id="KW-0812">Transmembrane</keyword>
<evidence type="ECO:0000313" key="8">
    <source>
        <dbReference type="Proteomes" id="UP000469559"/>
    </source>
</evidence>
<dbReference type="Pfam" id="PF03547">
    <property type="entry name" value="Mem_trans"/>
    <property type="match status" value="1"/>
</dbReference>
<dbReference type="PANTHER" id="PTHR31794:SF4">
    <property type="entry name" value="AUXIN EFFLUX TRANSPORTER FAMILY PROTEIN (EUROFUNG)"/>
    <property type="match status" value="1"/>
</dbReference>
<sequence length="478" mass="51637">MAQAGLLNSFLAAVQASSSVLLVISYGAIAARLSLLDSTNAKSISKICVKLFLPALLLTKIGSELHSGSAQRYVVILVWALIAHLVSFLIGVGAHLLLGMPDWITAAIMFNNTTSYPLLLIQSLDETGILGSLIVTDESTREAIERAKSYFLVFATVSSCLTFAVGPRLIDSEHAPDEPSDKAGGDESEGEGEDEDEENGNGTGTGNGEGRGESDEEEDLSPTDQTHLLPRNFPRPSISFFPSKAREPSKKPTTHDRRPSLVTKKRWLKTSDRTRWWILFLYDFLNAPLLGAVLGAIIGLIPALHRAFFNDTQDGGIFTAWLTASLNSIGGLFVPLPVVVAGVSLYTAMKKSRAQSAEESSASGTPWLTTVFVLVVRFVVWPVISIAVVYGLAKKTHVLGEDPMLWFAMMLMPTGPPAMKLITMVEVSDCDEADENKIAKLLTAVCVLLRLRLEGDNALGSVLWISRTFGITVYGIGV</sequence>
<keyword evidence="3 6" id="KW-1133">Transmembrane helix</keyword>
<dbReference type="GO" id="GO:0005783">
    <property type="term" value="C:endoplasmic reticulum"/>
    <property type="evidence" value="ECO:0007669"/>
    <property type="project" value="TreeGrafter"/>
</dbReference>
<feature type="compositionally biased region" description="Basic and acidic residues" evidence="5">
    <location>
        <begin position="244"/>
        <end position="259"/>
    </location>
</feature>
<dbReference type="Proteomes" id="UP000469559">
    <property type="component" value="Unassembled WGS sequence"/>
</dbReference>
<proteinExistence type="predicted"/>
<evidence type="ECO:0000256" key="3">
    <source>
        <dbReference type="ARBA" id="ARBA00022989"/>
    </source>
</evidence>
<comment type="subcellular location">
    <subcellularLocation>
        <location evidence="1">Membrane</location>
        <topology evidence="1">Multi-pass membrane protein</topology>
    </subcellularLocation>
</comment>
<evidence type="ECO:0000256" key="6">
    <source>
        <dbReference type="SAM" id="Phobius"/>
    </source>
</evidence>
<dbReference type="EMBL" id="QGMF01000132">
    <property type="protein sequence ID" value="TVY18999.1"/>
    <property type="molecule type" value="Genomic_DNA"/>
</dbReference>
<feature type="compositionally biased region" description="Acidic residues" evidence="5">
    <location>
        <begin position="186"/>
        <end position="199"/>
    </location>
</feature>
<feature type="transmembrane region" description="Helical" evidence="6">
    <location>
        <begin position="73"/>
        <end position="98"/>
    </location>
</feature>
<feature type="compositionally biased region" description="Basic and acidic residues" evidence="5">
    <location>
        <begin position="171"/>
        <end position="185"/>
    </location>
</feature>
<dbReference type="GO" id="GO:0016020">
    <property type="term" value="C:membrane"/>
    <property type="evidence" value="ECO:0007669"/>
    <property type="project" value="UniProtKB-SubCell"/>
</dbReference>
<evidence type="ECO:0000313" key="7">
    <source>
        <dbReference type="EMBL" id="TVY18999.1"/>
    </source>
</evidence>
<feature type="region of interest" description="Disordered" evidence="5">
    <location>
        <begin position="171"/>
        <end position="259"/>
    </location>
</feature>
<feature type="transmembrane region" description="Helical" evidence="6">
    <location>
        <begin position="276"/>
        <end position="301"/>
    </location>
</feature>
<evidence type="ECO:0000256" key="1">
    <source>
        <dbReference type="ARBA" id="ARBA00004141"/>
    </source>
</evidence>
<evidence type="ECO:0000256" key="4">
    <source>
        <dbReference type="ARBA" id="ARBA00023136"/>
    </source>
</evidence>
<name>A0A8T9BKY3_9HELO</name>
<dbReference type="InterPro" id="IPR004776">
    <property type="entry name" value="Mem_transp_PIN-like"/>
</dbReference>
<comment type="caution">
    <text evidence="7">The sequence shown here is derived from an EMBL/GenBank/DDBJ whole genome shotgun (WGS) entry which is preliminary data.</text>
</comment>
<gene>
    <name evidence="7" type="primary">SPAC5D6.04</name>
    <name evidence="7" type="ORF">LARI1_G004114</name>
</gene>
<protein>
    <submittedName>
        <fullName evidence="7">Putative transporter</fullName>
    </submittedName>
</protein>
<dbReference type="GO" id="GO:0055085">
    <property type="term" value="P:transmembrane transport"/>
    <property type="evidence" value="ECO:0007669"/>
    <property type="project" value="InterPro"/>
</dbReference>
<keyword evidence="8" id="KW-1185">Reference proteome</keyword>
<keyword evidence="4 6" id="KW-0472">Membrane</keyword>
<accession>A0A8T9BKY3</accession>
<dbReference type="AlphaFoldDB" id="A0A8T9BKY3"/>
<feature type="transmembrane region" description="Helical" evidence="6">
    <location>
        <begin position="367"/>
        <end position="392"/>
    </location>
</feature>
<feature type="transmembrane region" description="Helical" evidence="6">
    <location>
        <begin position="321"/>
        <end position="346"/>
    </location>
</feature>
<evidence type="ECO:0000256" key="5">
    <source>
        <dbReference type="SAM" id="MobiDB-lite"/>
    </source>
</evidence>
<dbReference type="PANTHER" id="PTHR31794">
    <property type="entry name" value="AUXIN EFFLUX TRANSPORTER FAMILY PROTEIN (EUROFUNG)"/>
    <property type="match status" value="1"/>
</dbReference>
<dbReference type="OrthoDB" id="191139at2759"/>